<evidence type="ECO:0000313" key="9">
    <source>
        <dbReference type="Proteomes" id="UP000826661"/>
    </source>
</evidence>
<dbReference type="GO" id="GO:0000435">
    <property type="term" value="P:positive regulation of transcription from RNA polymerase II promoter by galactose"/>
    <property type="evidence" value="ECO:0007669"/>
    <property type="project" value="TreeGrafter"/>
</dbReference>
<dbReference type="AlphaFoldDB" id="A0A8G0LAY1"/>
<dbReference type="InterPro" id="IPR051127">
    <property type="entry name" value="Fungal_SecMet_Regulators"/>
</dbReference>
<gene>
    <name evidence="8" type="ORF">H0G86_006156</name>
</gene>
<name>A0A8G0LAY1_9HYPO</name>
<keyword evidence="6" id="KW-1133">Transmembrane helix</keyword>
<evidence type="ECO:0000313" key="8">
    <source>
        <dbReference type="EMBL" id="QYS99006.1"/>
    </source>
</evidence>
<evidence type="ECO:0000256" key="6">
    <source>
        <dbReference type="SAM" id="Phobius"/>
    </source>
</evidence>
<dbReference type="GO" id="GO:0006351">
    <property type="term" value="P:DNA-templated transcription"/>
    <property type="evidence" value="ECO:0007669"/>
    <property type="project" value="InterPro"/>
</dbReference>
<dbReference type="EMBL" id="CP075866">
    <property type="protein sequence ID" value="QYS99006.1"/>
    <property type="molecule type" value="Genomic_DNA"/>
</dbReference>
<feature type="region of interest" description="Disordered" evidence="5">
    <location>
        <begin position="664"/>
        <end position="684"/>
    </location>
</feature>
<feature type="domain" description="Zn(2)-C6 fungal-type" evidence="7">
    <location>
        <begin position="17"/>
        <end position="46"/>
    </location>
</feature>
<dbReference type="PROSITE" id="PS50048">
    <property type="entry name" value="ZN2_CY6_FUNGAL_2"/>
    <property type="match status" value="1"/>
</dbReference>
<keyword evidence="1" id="KW-0479">Metal-binding</keyword>
<feature type="transmembrane region" description="Helical" evidence="6">
    <location>
        <begin position="567"/>
        <end position="587"/>
    </location>
</feature>
<evidence type="ECO:0000259" key="7">
    <source>
        <dbReference type="PROSITE" id="PS50048"/>
    </source>
</evidence>
<dbReference type="GO" id="GO:0005634">
    <property type="term" value="C:nucleus"/>
    <property type="evidence" value="ECO:0007669"/>
    <property type="project" value="TreeGrafter"/>
</dbReference>
<feature type="transmembrane region" description="Helical" evidence="6">
    <location>
        <begin position="260"/>
        <end position="278"/>
    </location>
</feature>
<evidence type="ECO:0000256" key="5">
    <source>
        <dbReference type="SAM" id="MobiDB-lite"/>
    </source>
</evidence>
<dbReference type="SMART" id="SM00066">
    <property type="entry name" value="GAL4"/>
    <property type="match status" value="1"/>
</dbReference>
<dbReference type="CDD" id="cd12148">
    <property type="entry name" value="fungal_TF_MHR"/>
    <property type="match status" value="1"/>
</dbReference>
<organism evidence="8 9">
    <name type="scientific">Trichoderma simmonsii</name>
    <dbReference type="NCBI Taxonomy" id="1491479"/>
    <lineage>
        <taxon>Eukaryota</taxon>
        <taxon>Fungi</taxon>
        <taxon>Dikarya</taxon>
        <taxon>Ascomycota</taxon>
        <taxon>Pezizomycotina</taxon>
        <taxon>Sordariomycetes</taxon>
        <taxon>Hypocreomycetidae</taxon>
        <taxon>Hypocreales</taxon>
        <taxon>Hypocreaceae</taxon>
        <taxon>Trichoderma</taxon>
    </lineage>
</organism>
<feature type="transmembrane region" description="Helical" evidence="6">
    <location>
        <begin position="318"/>
        <end position="335"/>
    </location>
</feature>
<feature type="region of interest" description="Disordered" evidence="5">
    <location>
        <begin position="83"/>
        <end position="142"/>
    </location>
</feature>
<dbReference type="Gene3D" id="4.10.240.10">
    <property type="entry name" value="Zn(2)-C6 fungal-type DNA-binding domain"/>
    <property type="match status" value="1"/>
</dbReference>
<evidence type="ECO:0000256" key="2">
    <source>
        <dbReference type="ARBA" id="ARBA00023015"/>
    </source>
</evidence>
<dbReference type="InterPro" id="IPR001138">
    <property type="entry name" value="Zn2Cys6_DnaBD"/>
</dbReference>
<dbReference type="PROSITE" id="PS00463">
    <property type="entry name" value="ZN2_CY6_FUNGAL_1"/>
    <property type="match status" value="1"/>
</dbReference>
<proteinExistence type="predicted"/>
<dbReference type="Proteomes" id="UP000826661">
    <property type="component" value="Chromosome III"/>
</dbReference>
<keyword evidence="6" id="KW-0812">Transmembrane</keyword>
<evidence type="ECO:0000256" key="3">
    <source>
        <dbReference type="ARBA" id="ARBA00023163"/>
    </source>
</evidence>
<dbReference type="InterPro" id="IPR007219">
    <property type="entry name" value="XnlR_reg_dom"/>
</dbReference>
<dbReference type="PANTHER" id="PTHR47424">
    <property type="entry name" value="REGULATORY PROTEIN GAL4"/>
    <property type="match status" value="1"/>
</dbReference>
<dbReference type="PANTHER" id="PTHR47424:SF9">
    <property type="entry name" value="TAH-2"/>
    <property type="match status" value="1"/>
</dbReference>
<reference evidence="8 9" key="1">
    <citation type="journal article" date="2021" name="BMC Genomics">
        <title>Telomere-to-telomere genome assembly of asparaginase-producing Trichoderma simmonsii.</title>
        <authorList>
            <person name="Chung D."/>
            <person name="Kwon Y.M."/>
            <person name="Yang Y."/>
        </authorList>
    </citation>
    <scope>NUCLEOTIDE SEQUENCE [LARGE SCALE GENOMIC DNA]</scope>
    <source>
        <strain evidence="8 9">GH-Sj1</strain>
    </source>
</reference>
<protein>
    <submittedName>
        <fullName evidence="8">Zn(2)-C6 fungal-type domain-containing protein</fullName>
    </submittedName>
</protein>
<evidence type="ECO:0000256" key="4">
    <source>
        <dbReference type="ARBA" id="ARBA00023242"/>
    </source>
</evidence>
<dbReference type="SUPFAM" id="SSF57701">
    <property type="entry name" value="Zn2/Cys6 DNA-binding domain"/>
    <property type="match status" value="1"/>
</dbReference>
<dbReference type="Pfam" id="PF04082">
    <property type="entry name" value="Fungal_trans"/>
    <property type="match status" value="1"/>
</dbReference>
<accession>A0A8G0LAY1</accession>
<keyword evidence="3" id="KW-0804">Transcription</keyword>
<keyword evidence="9" id="KW-1185">Reference proteome</keyword>
<keyword evidence="4" id="KW-0539">Nucleus</keyword>
<feature type="region of interest" description="Disordered" evidence="5">
    <location>
        <begin position="715"/>
        <end position="734"/>
    </location>
</feature>
<dbReference type="GO" id="GO:0000981">
    <property type="term" value="F:DNA-binding transcription factor activity, RNA polymerase II-specific"/>
    <property type="evidence" value="ECO:0007669"/>
    <property type="project" value="InterPro"/>
</dbReference>
<dbReference type="SMART" id="SM00906">
    <property type="entry name" value="Fungal_trans"/>
    <property type="match status" value="1"/>
</dbReference>
<keyword evidence="2" id="KW-0805">Transcription regulation</keyword>
<evidence type="ECO:0000256" key="1">
    <source>
        <dbReference type="ARBA" id="ARBA00022723"/>
    </source>
</evidence>
<keyword evidence="6" id="KW-0472">Membrane</keyword>
<dbReference type="Pfam" id="PF00172">
    <property type="entry name" value="Zn_clus"/>
    <property type="match status" value="1"/>
</dbReference>
<sequence length="841" mass="93850">MTRPRVPDDKRQRTARACDSCKRRKQKCNGLHPCNTCIKRNLICDYTDGRGPAKLMAVHTTTSPTQQSNASDSVDAVGATPVREATLETSPKRASKQAKAARQAKRRSQGKEKYSRNVYEVSSVSEGDESVRQSTASESDEEAEVIGQIRMLQDPMKRLLYIGDSSTLSYLQLIRMIVFNTTGSSAFTDDPSRHHILEPATATSSSSMIQYMLPSRDVSNYLAQTYFVNTNALIELFDRATFYQYLDACYSTPMEVNSSTLCLVYLTLAIGFVLATPAPNSPEELMMKSFPEGPEGRAETLFRAAKCLSDPLNVAEHADLWTIQAWTLMAFYMLIVSKRNAAYAYCGMAVRSAYSLGLHRIRDTMMKFDDESARRNLWRSLFVLDRFLATALGRPAAICEEDCSSDALLSPAAAQQEEVIRTVNLDASVRISKSIGIMLKKVYSERKISTKLAQEIVDDCQLWAFNGDPSLAAHDLLHGKAPAETGIPILHVQLLHYHSILLLSRPFFIDLLVKTRPTISNDVEPFHRTFTRSEKFSQACVAASTHSVTLIQAAFEAKYLPRRNPFILYYLFAAALIILSNEFAGLYENEQYADSMRSAINIMEYCAVVDVQAQRMLCILKSFLADVEKHLKSSVSNEQSELALPECHIGDPEEVLHTRRQSLTARRNHHHHHQPSTPIGGGSSSDAMEYYHHIETDARQSSIHIQSMGPLVMRGERGMPSSATTSPTVPRRSNAPRSLYRRADLTLVKPDRMGIEQEFEEFDQISPNDLMSPMESEETKVYTHDYGSAMMSHGEQAAFQAHHGGGGAGFRGYSTPGVSSSASREAERAHFGGHYLYVDEK</sequence>
<dbReference type="InterPro" id="IPR036864">
    <property type="entry name" value="Zn2-C6_fun-type_DNA-bd_sf"/>
</dbReference>
<dbReference type="GO" id="GO:0000978">
    <property type="term" value="F:RNA polymerase II cis-regulatory region sequence-specific DNA binding"/>
    <property type="evidence" value="ECO:0007669"/>
    <property type="project" value="TreeGrafter"/>
</dbReference>
<dbReference type="GO" id="GO:0008270">
    <property type="term" value="F:zinc ion binding"/>
    <property type="evidence" value="ECO:0007669"/>
    <property type="project" value="InterPro"/>
</dbReference>
<dbReference type="CDD" id="cd00067">
    <property type="entry name" value="GAL4"/>
    <property type="match status" value="1"/>
</dbReference>